<keyword evidence="6" id="KW-1185">Reference proteome</keyword>
<comment type="caution">
    <text evidence="5">The sequence shown here is derived from an EMBL/GenBank/DDBJ whole genome shotgun (WGS) entry which is preliminary data.</text>
</comment>
<dbReference type="SUPFAM" id="SSF52540">
    <property type="entry name" value="P-loop containing nucleoside triphosphate hydrolases"/>
    <property type="match status" value="2"/>
</dbReference>
<evidence type="ECO:0000313" key="6">
    <source>
        <dbReference type="Proteomes" id="UP001381693"/>
    </source>
</evidence>
<dbReference type="EMBL" id="JAXCGZ010001952">
    <property type="protein sequence ID" value="KAK7084891.1"/>
    <property type="molecule type" value="Genomic_DNA"/>
</dbReference>
<feature type="compositionally biased region" description="Basic and acidic residues" evidence="3">
    <location>
        <begin position="84"/>
        <end position="100"/>
    </location>
</feature>
<dbReference type="InterPro" id="IPR003959">
    <property type="entry name" value="ATPase_AAA_core"/>
</dbReference>
<dbReference type="PANTHER" id="PTHR23077">
    <property type="entry name" value="AAA-FAMILY ATPASE"/>
    <property type="match status" value="1"/>
</dbReference>
<dbReference type="Gene3D" id="1.10.8.60">
    <property type="match status" value="2"/>
</dbReference>
<evidence type="ECO:0000256" key="1">
    <source>
        <dbReference type="ARBA" id="ARBA00022741"/>
    </source>
</evidence>
<evidence type="ECO:0000256" key="2">
    <source>
        <dbReference type="ARBA" id="ARBA00022840"/>
    </source>
</evidence>
<dbReference type="PANTHER" id="PTHR23077:SF27">
    <property type="entry name" value="ATPASE FAMILY GENE 2 PROTEIN HOMOLOG A"/>
    <property type="match status" value="1"/>
</dbReference>
<evidence type="ECO:0000259" key="4">
    <source>
        <dbReference type="SMART" id="SM00382"/>
    </source>
</evidence>
<dbReference type="GO" id="GO:0005737">
    <property type="term" value="C:cytoplasm"/>
    <property type="evidence" value="ECO:0007669"/>
    <property type="project" value="TreeGrafter"/>
</dbReference>
<organism evidence="5 6">
    <name type="scientific">Halocaridina rubra</name>
    <name type="common">Hawaiian red shrimp</name>
    <dbReference type="NCBI Taxonomy" id="373956"/>
    <lineage>
        <taxon>Eukaryota</taxon>
        <taxon>Metazoa</taxon>
        <taxon>Ecdysozoa</taxon>
        <taxon>Arthropoda</taxon>
        <taxon>Crustacea</taxon>
        <taxon>Multicrustacea</taxon>
        <taxon>Malacostraca</taxon>
        <taxon>Eumalacostraca</taxon>
        <taxon>Eucarida</taxon>
        <taxon>Decapoda</taxon>
        <taxon>Pleocyemata</taxon>
        <taxon>Caridea</taxon>
        <taxon>Atyoidea</taxon>
        <taxon>Atyidae</taxon>
        <taxon>Halocaridina</taxon>
    </lineage>
</organism>
<evidence type="ECO:0000313" key="5">
    <source>
        <dbReference type="EMBL" id="KAK7084891.1"/>
    </source>
</evidence>
<dbReference type="Gene3D" id="3.40.50.300">
    <property type="entry name" value="P-loop containing nucleotide triphosphate hydrolases"/>
    <property type="match status" value="2"/>
</dbReference>
<dbReference type="GO" id="GO:0016887">
    <property type="term" value="F:ATP hydrolysis activity"/>
    <property type="evidence" value="ECO:0007669"/>
    <property type="project" value="InterPro"/>
</dbReference>
<feature type="region of interest" description="Disordered" evidence="3">
    <location>
        <begin position="63"/>
        <end position="100"/>
    </location>
</feature>
<feature type="domain" description="AAA+ ATPase" evidence="4">
    <location>
        <begin position="465"/>
        <end position="600"/>
    </location>
</feature>
<name>A0AAN9A8J4_HALRR</name>
<dbReference type="AlphaFoldDB" id="A0AAN9A8J4"/>
<dbReference type="InterPro" id="IPR027417">
    <property type="entry name" value="P-loop_NTPase"/>
</dbReference>
<keyword evidence="2" id="KW-0067">ATP-binding</keyword>
<dbReference type="InterPro" id="IPR003593">
    <property type="entry name" value="AAA+_ATPase"/>
</dbReference>
<dbReference type="Pfam" id="PF00004">
    <property type="entry name" value="AAA"/>
    <property type="match status" value="2"/>
</dbReference>
<evidence type="ECO:0000256" key="3">
    <source>
        <dbReference type="SAM" id="MobiDB-lite"/>
    </source>
</evidence>
<dbReference type="GO" id="GO:0005524">
    <property type="term" value="F:ATP binding"/>
    <property type="evidence" value="ECO:0007669"/>
    <property type="project" value="UniProtKB-KW"/>
</dbReference>
<dbReference type="Proteomes" id="UP001381693">
    <property type="component" value="Unassembled WGS sequence"/>
</dbReference>
<dbReference type="CDD" id="cd19481">
    <property type="entry name" value="RecA-like_protease"/>
    <property type="match status" value="1"/>
</dbReference>
<protein>
    <submittedName>
        <fullName evidence="5">Vacuolar protein sorting-associated protein 4A</fullName>
    </submittedName>
</protein>
<dbReference type="InterPro" id="IPR050168">
    <property type="entry name" value="AAA_ATPase_domain"/>
</dbReference>
<gene>
    <name evidence="5" type="primary">VPS4A_1</name>
    <name evidence="5" type="ORF">SK128_010842</name>
</gene>
<sequence>MNQEANSYYLCMKCNVMLPCYAKEIHATECHALNFHTFSHPIISGQSLLGQALLMSNQSSLKRKNSLQRESSNQSTIKNNKNTSKAEKVKEKGVKRDKSVRKTVDSDSKAFLEEPDWMKKILPGFHYRIVVMNELDMIRCSITAYAPVLLEHNNNKCAFIAMPDTSVQIGHVMLHTAGCLQYLPSITMNSFVWIKRIDEVRAATQVLLTPKKKMSTEQTISMESHLKNIMLSSYPLGSPFTVTVGSVIYPYAMSTCDSQSFTVVNCLTEGIHQNTLAGEDRLLETMANLNLSDNVPETVHSENKEKTLHSDKFQQSHCNESGSFINNEYIAVDEYKEGDPVVDVNPNQKRFITSTPQKCGSESEVNIFKSPLMTGFSVNKLSLVSEEQNMSSICNSIQGENSWFRVDSDSEIKIKSLLHDVSSENVTKAEKKSSYCKDSIYHVLMKIMQVKIKNARAIDNPFLSGWTGVLLYGPPGTGKTLLVNEIAGTLNISLVILTLADVTKASGCRYDLVRHKFKVASERAPSVLFIDELDSLCPAGDHRVSRDQDLTQAVINGIIYLKTSKNPVLLIAATNRIEGVSMKIRCSGRFDKEVLVALPNAQQRAKILHYLLTIHHHNLSDQDITEIAKCAYGFSGSDLDLLLKCAWFQNVQKRKACSKPLSSKPCLCKEDVQEGMAGVVPTMLREDFQAISLVKWNDIYGYNAVKLKLQKMIHLHIAEPDNHPLKGILFYGPPGCSKTMFVKAIVNETGFSFFPIKCSDLLSKYVGETEKSLNRIFGRAQQTAPSIIFMDEVDSLCSDRANGSRLVSELLSAMSEAALHGNILVIGATNRPFVLDEALLKPGCLEQVIHIDLPDYECRVSIWQGILKDIPLEGDVCTDELSHLTEGYSGAELACVYQNAAQAVITHLSKNECQRGADQRITMSRECLLKAITDQQPRTPSLLLESIEEFSLSRTSLSVL</sequence>
<proteinExistence type="predicted"/>
<accession>A0AAN9A8J4</accession>
<feature type="domain" description="AAA+ ATPase" evidence="4">
    <location>
        <begin position="724"/>
        <end position="855"/>
    </location>
</feature>
<feature type="compositionally biased region" description="Polar residues" evidence="3">
    <location>
        <begin position="68"/>
        <end position="83"/>
    </location>
</feature>
<reference evidence="5 6" key="1">
    <citation type="submission" date="2023-11" db="EMBL/GenBank/DDBJ databases">
        <title>Halocaridina rubra genome assembly.</title>
        <authorList>
            <person name="Smith C."/>
        </authorList>
    </citation>
    <scope>NUCLEOTIDE SEQUENCE [LARGE SCALE GENOMIC DNA]</scope>
    <source>
        <strain evidence="5">EP-1</strain>
        <tissue evidence="5">Whole</tissue>
    </source>
</reference>
<dbReference type="SMART" id="SM00382">
    <property type="entry name" value="AAA"/>
    <property type="match status" value="2"/>
</dbReference>
<keyword evidence="1" id="KW-0547">Nucleotide-binding</keyword>